<sequence>MMAATTTVQLGAGERIQVQAEPLTTSGFAPFGSVVADPQPGLDAGAAANKARHGLLPPNAVSANQGSAVQYRDVSCVSNLYHQAPSGRGEARMSVFVCAARGGADGDAAATLPIRFLERHPFTTQTFSPLRSSASTYLVVVAPSLPPSSADPPGLPVPGGADNRPRHGGLPDLRGLRAFVATDAQAVTYGAGTWHAPMVVLGEPGAALAFVVTQFASGVAVEDCQLVEYVARGPGDGVEVRRHTMADQAHAEPTDLSGMAPDNPYSALIDASGDSHDEIQRLYAAHRTRRNAQQRASLLSPDFPGLAVDQHLLRLERPGLEPGFRDERNCLVLWARPPNHILRLAEKLQGMLRQAAPNVWLMPTYRMHLTTLEVAFSKTPDEIASLVSTLGPALPMATSYTHSHRARLVKPVISSDLSAFALSFLPASGEPPLSPAPTLPDDPPPQGDSYTYHHLRRDIFGLVRAAGVDVGSRYQVPSAHITLGRYLDEADHDTPEKREAWIRAIDRANDWLERDVWDRPDADFIGEWVVGHEKGLDARCGTLWYGGGRTIVMGQGF</sequence>
<dbReference type="Gene3D" id="2.60.120.480">
    <property type="entry name" value="Ureidoglycolate hydrolase"/>
    <property type="match status" value="1"/>
</dbReference>
<evidence type="ECO:0000256" key="3">
    <source>
        <dbReference type="ARBA" id="ARBA00023239"/>
    </source>
</evidence>
<keyword evidence="3" id="KW-0456">Lyase</keyword>
<evidence type="ECO:0000256" key="2">
    <source>
        <dbReference type="ARBA" id="ARBA00022631"/>
    </source>
</evidence>
<reference evidence="6 7" key="1">
    <citation type="journal article" date="2020" name="Genome Biol. Evol.">
        <title>A new high-quality draft genome assembly of the Chinese cordyceps Ophiocordyceps sinensis.</title>
        <authorList>
            <person name="Shu R."/>
            <person name="Zhang J."/>
            <person name="Meng Q."/>
            <person name="Zhang H."/>
            <person name="Zhou G."/>
            <person name="Li M."/>
            <person name="Wu P."/>
            <person name="Zhao Y."/>
            <person name="Chen C."/>
            <person name="Qin Q."/>
        </authorList>
    </citation>
    <scope>NUCLEOTIDE SEQUENCE [LARGE SCALE GENOMIC DNA]</scope>
    <source>
        <strain evidence="6 7">IOZ07</strain>
    </source>
</reference>
<protein>
    <recommendedName>
        <fullName evidence="8">Ureidoglycolate hydrolase</fullName>
    </recommendedName>
</protein>
<dbReference type="GO" id="GO:0050385">
    <property type="term" value="F:ureidoglycolate lyase activity"/>
    <property type="evidence" value="ECO:0007669"/>
    <property type="project" value="UniProtKB-EC"/>
</dbReference>
<dbReference type="GO" id="GO:0006144">
    <property type="term" value="P:purine nucleobase metabolic process"/>
    <property type="evidence" value="ECO:0007669"/>
    <property type="project" value="UniProtKB-KW"/>
</dbReference>
<dbReference type="CDD" id="cd20298">
    <property type="entry name" value="cupin_UAH"/>
    <property type="match status" value="1"/>
</dbReference>
<evidence type="ECO:0008006" key="8">
    <source>
        <dbReference type="Google" id="ProtNLM"/>
    </source>
</evidence>
<evidence type="ECO:0000256" key="1">
    <source>
        <dbReference type="ARBA" id="ARBA00011738"/>
    </source>
</evidence>
<dbReference type="PANTHER" id="PTHR21221:SF1">
    <property type="entry name" value="UREIDOGLYCOLATE LYASE"/>
    <property type="match status" value="1"/>
</dbReference>
<organism evidence="6 7">
    <name type="scientific">Ophiocordyceps sinensis</name>
    <dbReference type="NCBI Taxonomy" id="72228"/>
    <lineage>
        <taxon>Eukaryota</taxon>
        <taxon>Fungi</taxon>
        <taxon>Dikarya</taxon>
        <taxon>Ascomycota</taxon>
        <taxon>Pezizomycotina</taxon>
        <taxon>Sordariomycetes</taxon>
        <taxon>Hypocreomycetidae</taxon>
        <taxon>Hypocreales</taxon>
        <taxon>Ophiocordycipitaceae</taxon>
        <taxon>Ophiocordyceps</taxon>
    </lineage>
</organism>
<evidence type="ECO:0000256" key="4">
    <source>
        <dbReference type="ARBA" id="ARBA00047684"/>
    </source>
</evidence>
<keyword evidence="2" id="KW-0659">Purine metabolism</keyword>
<dbReference type="GO" id="GO:0000256">
    <property type="term" value="P:allantoin catabolic process"/>
    <property type="evidence" value="ECO:0007669"/>
    <property type="project" value="InterPro"/>
</dbReference>
<comment type="caution">
    <text evidence="6">The sequence shown here is derived from an EMBL/GenBank/DDBJ whole genome shotgun (WGS) entry which is preliminary data.</text>
</comment>
<dbReference type="PROSITE" id="PS50007">
    <property type="entry name" value="PIPLC_X_DOMAIN"/>
    <property type="match status" value="1"/>
</dbReference>
<evidence type="ECO:0000256" key="5">
    <source>
        <dbReference type="SAM" id="MobiDB-lite"/>
    </source>
</evidence>
<dbReference type="InterPro" id="IPR011051">
    <property type="entry name" value="RmlC_Cupin_sf"/>
</dbReference>
<dbReference type="InterPro" id="IPR024060">
    <property type="entry name" value="Ureidoglycolate_lyase_dom_sf"/>
</dbReference>
<evidence type="ECO:0000313" key="7">
    <source>
        <dbReference type="Proteomes" id="UP000557566"/>
    </source>
</evidence>
<dbReference type="InterPro" id="IPR007247">
    <property type="entry name" value="Ureidogly_lyase"/>
</dbReference>
<dbReference type="Proteomes" id="UP000557566">
    <property type="component" value="Unassembled WGS sequence"/>
</dbReference>
<dbReference type="GO" id="GO:0004848">
    <property type="term" value="F:ureidoglycolate hydrolase activity"/>
    <property type="evidence" value="ECO:0007669"/>
    <property type="project" value="InterPro"/>
</dbReference>
<feature type="region of interest" description="Disordered" evidence="5">
    <location>
        <begin position="148"/>
        <end position="167"/>
    </location>
</feature>
<dbReference type="PANTHER" id="PTHR21221">
    <property type="entry name" value="UREIDOGLYCOLATE HYDROLASE"/>
    <property type="match status" value="1"/>
</dbReference>
<dbReference type="EMBL" id="JAAVMX010000005">
    <property type="protein sequence ID" value="KAF4507892.1"/>
    <property type="molecule type" value="Genomic_DNA"/>
</dbReference>
<proteinExistence type="predicted"/>
<comment type="catalytic activity">
    <reaction evidence="4">
        <text>(S)-ureidoglycolate = urea + glyoxylate</text>
        <dbReference type="Rhea" id="RHEA:11304"/>
        <dbReference type="ChEBI" id="CHEBI:16199"/>
        <dbReference type="ChEBI" id="CHEBI:36655"/>
        <dbReference type="ChEBI" id="CHEBI:57296"/>
        <dbReference type="EC" id="4.3.2.3"/>
    </reaction>
</comment>
<gene>
    <name evidence="6" type="ORF">G6O67_004343</name>
</gene>
<keyword evidence="7" id="KW-1185">Reference proteome</keyword>
<dbReference type="OrthoDB" id="2967263at2759"/>
<accession>A0A8H4PMS1</accession>
<dbReference type="SUPFAM" id="SSF51182">
    <property type="entry name" value="RmlC-like cupins"/>
    <property type="match status" value="1"/>
</dbReference>
<dbReference type="AlphaFoldDB" id="A0A8H4PMS1"/>
<dbReference type="InterPro" id="IPR047233">
    <property type="entry name" value="UAH_cupin"/>
</dbReference>
<dbReference type="InterPro" id="IPR009097">
    <property type="entry name" value="Cyclic_Pdiesterase"/>
</dbReference>
<dbReference type="Pfam" id="PF04115">
    <property type="entry name" value="Ureidogly_lyase"/>
    <property type="match status" value="1"/>
</dbReference>
<comment type="subunit">
    <text evidence="1">Homodimer.</text>
</comment>
<evidence type="ECO:0000313" key="6">
    <source>
        <dbReference type="EMBL" id="KAF4507892.1"/>
    </source>
</evidence>
<name>A0A8H4PMS1_9HYPO</name>
<dbReference type="SUPFAM" id="SSF55144">
    <property type="entry name" value="LigT-like"/>
    <property type="match status" value="1"/>
</dbReference>